<name>A0A8B8HED1_VANTA</name>
<evidence type="ECO:0000313" key="2">
    <source>
        <dbReference type="RefSeq" id="XP_026483162.2"/>
    </source>
</evidence>
<sequence>MQSTSKNKINELQMIISKMPLEICCVTVLPEFGVRWREMSRAVRNARLPMAPASVARVLCRHIGKSLPSDEIAEIVARLRLKLVATQRRTWHVIKLSEQISDEPVNVLARLLPTRVVQALRAVKSQKFMKPEVQTVKLGDLIYISIQMMSDTREGSVLFVATPPGEPVALVSSLHSSLLRACVQGLGYKKFEDASLNGRDIHSLLRIYNTNHNEHPDFLASLPEYNILPITARSGIDYTGRKMDEEYASQILGPDPPQLARLTVSSEKEFFAPERLNKKMKLTLQLKSEDIAKTLQFWAAKGAILPTSDLFQIFHKIKSNKIHIEADDE</sequence>
<keyword evidence="1" id="KW-1185">Reference proteome</keyword>
<proteinExistence type="predicted"/>
<protein>
    <submittedName>
        <fullName evidence="2">Uncharacterized protein LOC113391416</fullName>
    </submittedName>
</protein>
<evidence type="ECO:0000313" key="1">
    <source>
        <dbReference type="Proteomes" id="UP001652626"/>
    </source>
</evidence>
<gene>
    <name evidence="2" type="primary">LOC113391416</name>
</gene>
<dbReference type="Proteomes" id="UP001652626">
    <property type="component" value="Chromosome 31"/>
</dbReference>
<dbReference type="OMA" id="PEFGVRW"/>
<reference evidence="2" key="1">
    <citation type="submission" date="2025-08" db="UniProtKB">
        <authorList>
            <consortium name="RefSeq"/>
        </authorList>
    </citation>
    <scope>IDENTIFICATION</scope>
    <source>
        <tissue evidence="2">Whole body</tissue>
    </source>
</reference>
<dbReference type="AlphaFoldDB" id="A0A8B8HED1"/>
<accession>A0A8B8HED1</accession>
<dbReference type="GeneID" id="113391416"/>
<dbReference type="RefSeq" id="XP_026483162.2">
    <property type="nucleotide sequence ID" value="XM_026627377.2"/>
</dbReference>
<organism evidence="1 2">
    <name type="scientific">Vanessa tameamea</name>
    <name type="common">Kamehameha butterfly</name>
    <dbReference type="NCBI Taxonomy" id="334116"/>
    <lineage>
        <taxon>Eukaryota</taxon>
        <taxon>Metazoa</taxon>
        <taxon>Ecdysozoa</taxon>
        <taxon>Arthropoda</taxon>
        <taxon>Hexapoda</taxon>
        <taxon>Insecta</taxon>
        <taxon>Pterygota</taxon>
        <taxon>Neoptera</taxon>
        <taxon>Endopterygota</taxon>
        <taxon>Lepidoptera</taxon>
        <taxon>Glossata</taxon>
        <taxon>Ditrysia</taxon>
        <taxon>Papilionoidea</taxon>
        <taxon>Nymphalidae</taxon>
        <taxon>Nymphalinae</taxon>
        <taxon>Vanessa</taxon>
    </lineage>
</organism>
<dbReference type="OrthoDB" id="8184399at2759"/>